<dbReference type="GO" id="GO:0004803">
    <property type="term" value="F:transposase activity"/>
    <property type="evidence" value="ECO:0007669"/>
    <property type="project" value="InterPro"/>
</dbReference>
<reference evidence="3" key="1">
    <citation type="journal article" date="2004" name="Nature">
        <title>Genome duplication in the teleost fish Tetraodon nigroviridis reveals the early vertebrate proto-karyotype.</title>
        <authorList>
            <person name="Jaillon O."/>
            <person name="Aury J.-M."/>
            <person name="Brunet F."/>
            <person name="Petit J.-L."/>
            <person name="Stange-Thomann N."/>
            <person name="Mauceli E."/>
            <person name="Bouneau L."/>
            <person name="Fischer C."/>
            <person name="Ozouf-Costaz C."/>
            <person name="Bernot A."/>
            <person name="Nicaud S."/>
            <person name="Jaffe D."/>
            <person name="Fisher S."/>
            <person name="Lutfalla G."/>
            <person name="Dossat C."/>
            <person name="Segurens B."/>
            <person name="Dasilva C."/>
            <person name="Salanoubat M."/>
            <person name="Levy M."/>
            <person name="Boudet N."/>
            <person name="Castellano S."/>
            <person name="Anthouard V."/>
            <person name="Jubin C."/>
            <person name="Castelli V."/>
            <person name="Katinka M."/>
            <person name="Vacherie B."/>
            <person name="Biemont C."/>
            <person name="Skalli Z."/>
            <person name="Cattolico L."/>
            <person name="Poulain J."/>
            <person name="De Berardinis V."/>
            <person name="Cruaud C."/>
            <person name="Duprat S."/>
            <person name="Brottier P."/>
            <person name="Coutanceau J.-P."/>
            <person name="Gouzy J."/>
            <person name="Parra G."/>
            <person name="Lardier G."/>
            <person name="Chapple C."/>
            <person name="McKernan K.J."/>
            <person name="McEwan P."/>
            <person name="Bosak S."/>
            <person name="Kellis M."/>
            <person name="Volff J.-N."/>
            <person name="Guigo R."/>
            <person name="Zody M.C."/>
            <person name="Mesirov J."/>
            <person name="Lindblad-Toh K."/>
            <person name="Birren B."/>
            <person name="Nusbaum C."/>
            <person name="Kahn D."/>
            <person name="Robinson-Rechavi M."/>
            <person name="Laudet V."/>
            <person name="Schachter V."/>
            <person name="Quetier F."/>
            <person name="Saurin W."/>
            <person name="Scarpelli C."/>
            <person name="Wincker P."/>
            <person name="Lander E.S."/>
            <person name="Weissenbach J."/>
            <person name="Roest Crollius H."/>
        </authorList>
    </citation>
    <scope>NUCLEOTIDE SEQUENCE [LARGE SCALE GENOMIC DNA]</scope>
</reference>
<reference evidence="3" key="2">
    <citation type="submission" date="2004-02" db="EMBL/GenBank/DDBJ databases">
        <authorList>
            <consortium name="Genoscope"/>
            <consortium name="Whitehead Institute Centre for Genome Research"/>
        </authorList>
    </citation>
    <scope>NUCLEOTIDE SEQUENCE</scope>
</reference>
<feature type="region of interest" description="Disordered" evidence="1">
    <location>
        <begin position="446"/>
        <end position="491"/>
    </location>
</feature>
<dbReference type="InterPro" id="IPR029526">
    <property type="entry name" value="PGBD"/>
</dbReference>
<evidence type="ECO:0000313" key="3">
    <source>
        <dbReference type="EMBL" id="CAG10091.1"/>
    </source>
</evidence>
<dbReference type="PANTHER" id="PTHR28576:SF2">
    <property type="entry name" value="PIGGYBAC TRANSPOSABLE ELEMENT-DERIVED PROTEIN 5"/>
    <property type="match status" value="1"/>
</dbReference>
<feature type="region of interest" description="Disordered" evidence="1">
    <location>
        <begin position="372"/>
        <end position="393"/>
    </location>
</feature>
<dbReference type="InterPro" id="IPR042423">
    <property type="entry name" value="PGBD5"/>
</dbReference>
<dbReference type="OrthoDB" id="118105at2759"/>
<dbReference type="KEGG" id="tng:GSTEN00031594G001"/>
<organism evidence="3">
    <name type="scientific">Tetraodon nigroviridis</name>
    <name type="common">Spotted green pufferfish</name>
    <name type="synonym">Chelonodon nigroviridis</name>
    <dbReference type="NCBI Taxonomy" id="99883"/>
    <lineage>
        <taxon>Eukaryota</taxon>
        <taxon>Metazoa</taxon>
        <taxon>Chordata</taxon>
        <taxon>Craniata</taxon>
        <taxon>Vertebrata</taxon>
        <taxon>Euteleostomi</taxon>
        <taxon>Actinopterygii</taxon>
        <taxon>Neopterygii</taxon>
        <taxon>Teleostei</taxon>
        <taxon>Neoteleostei</taxon>
        <taxon>Acanthomorphata</taxon>
        <taxon>Eupercaria</taxon>
        <taxon>Tetraodontiformes</taxon>
        <taxon>Tetradontoidea</taxon>
        <taxon>Tetraodontidae</taxon>
        <taxon>Tetraodon</taxon>
    </lineage>
</organism>
<dbReference type="Pfam" id="PF13843">
    <property type="entry name" value="DDE_Tnp_1_7"/>
    <property type="match status" value="1"/>
</dbReference>
<dbReference type="EMBL" id="CAAE01015013">
    <property type="protein sequence ID" value="CAG10091.1"/>
    <property type="molecule type" value="Genomic_DNA"/>
</dbReference>
<evidence type="ECO:0000259" key="2">
    <source>
        <dbReference type="Pfam" id="PF13843"/>
    </source>
</evidence>
<dbReference type="GO" id="GO:0005634">
    <property type="term" value="C:nucleus"/>
    <property type="evidence" value="ECO:0007669"/>
    <property type="project" value="TreeGrafter"/>
</dbReference>
<evidence type="ECO:0000256" key="1">
    <source>
        <dbReference type="SAM" id="MobiDB-lite"/>
    </source>
</evidence>
<protein>
    <submittedName>
        <fullName evidence="3">Chromosome undetermined SCAF15013, whole genome shotgun sequence</fullName>
    </submittedName>
</protein>
<dbReference type="GO" id="GO:0098038">
    <property type="term" value="P:non-replicative DNA transposition"/>
    <property type="evidence" value="ECO:0007669"/>
    <property type="project" value="InterPro"/>
</dbReference>
<feature type="domain" description="PiggyBac transposable element-derived protein" evidence="2">
    <location>
        <begin position="12"/>
        <end position="341"/>
    </location>
</feature>
<proteinExistence type="predicted"/>
<feature type="non-terminal residue" evidence="3">
    <location>
        <position position="1"/>
    </location>
</feature>
<accession>Q4RNE1</accession>
<feature type="compositionally biased region" description="Basic residues" evidence="1">
    <location>
        <begin position="469"/>
        <end position="491"/>
    </location>
</feature>
<dbReference type="PANTHER" id="PTHR28576">
    <property type="entry name" value="PIGGYBAC TRANSPOSABLE ELEMENT-DERIVED PROTEIN 5"/>
    <property type="match status" value="1"/>
</dbReference>
<name>Q4RNE1_TETNG</name>
<sequence>GPTQKMPSTATALDFFQLFVPDNCIQNMVVQTNMYAKKFQERFGSDEGWRPVTAEEMKAFLGFVTSTSVHRCESVLSIWSSGFFGNRSIALKMSQSRFEKILKYFHIVAFRPSQGSNQGLYKIQPFLDSLQQSFGCTFRPSQTQVLHEPLIDEDPVFITTCTERELRKRKKRKFSLWVRQCTSTGFICQPLAPSALSLCGPGKQMEPRLRLNPLLPATLVSVHLKEGQGSDGLAALKNKPQLHSLVAKQLCQNISGQNTIVFTGPSMTSLSLFSQFSKQGIFCCGLLSTRKSDCTGLPQSMLVCGSAPAQRGQWRIMMKGSLSLISWYNKGHFRFLTNGYSPTKQGGCCSGGRGGAGRRAWRSPRVCCHRRDHQEEERGDPVSAGRGGLRRPPQLHLQIRRQVQQVLYLPQTQQDVAAGLLAEHQHRHQQRLHPLQDVRRLRRQTPQPGAVWRDAGPRAAGPGPGLSHAVRRGRRRSRSRSRSRRRSRRTL</sequence>
<gene>
    <name evidence="3" type="ORF">GSTENG00031594001</name>
</gene>
<dbReference type="AlphaFoldDB" id="Q4RNE1"/>